<dbReference type="InterPro" id="IPR052373">
    <property type="entry name" value="Gamma-glu_amide_hydrolase"/>
</dbReference>
<dbReference type="Pfam" id="PF13230">
    <property type="entry name" value="GATase_4"/>
    <property type="match status" value="1"/>
</dbReference>
<dbReference type="SUPFAM" id="SSF56235">
    <property type="entry name" value="N-terminal nucleophile aminohydrolases (Ntn hydrolases)"/>
    <property type="match status" value="1"/>
</dbReference>
<evidence type="ECO:0000313" key="4">
    <source>
        <dbReference type="EMBL" id="GAA1685632.1"/>
    </source>
</evidence>
<dbReference type="Proteomes" id="UP001500618">
    <property type="component" value="Unassembled WGS sequence"/>
</dbReference>
<comment type="catalytic activity">
    <reaction evidence="2">
        <text>gamma-L-glutamyl-hercynylcysteine S-oxide + H2O = S-(hercyn-2-yl)-L-cysteine S-oxide + L-glutamate</text>
        <dbReference type="Rhea" id="RHEA:42684"/>
        <dbReference type="ChEBI" id="CHEBI:15377"/>
        <dbReference type="ChEBI" id="CHEBI:29985"/>
        <dbReference type="ChEBI" id="CHEBI:82703"/>
        <dbReference type="ChEBI" id="CHEBI:82706"/>
        <dbReference type="EC" id="3.5.1.118"/>
    </reaction>
</comment>
<dbReference type="HAMAP" id="MF_02036">
    <property type="entry name" value="EgtC"/>
    <property type="match status" value="1"/>
</dbReference>
<dbReference type="Gene3D" id="3.60.20.10">
    <property type="entry name" value="Glutamine Phosphoribosylpyrophosphate, subunit 1, domain 1"/>
    <property type="match status" value="1"/>
</dbReference>
<proteinExistence type="inferred from homology"/>
<keyword evidence="1 2" id="KW-0315">Glutamine amidotransferase</keyword>
<dbReference type="EMBL" id="BAAANY010000013">
    <property type="protein sequence ID" value="GAA1685632.1"/>
    <property type="molecule type" value="Genomic_DNA"/>
</dbReference>
<dbReference type="InterPro" id="IPR017808">
    <property type="entry name" value="EgtC"/>
</dbReference>
<comment type="function">
    <text evidence="2">Catalyzes the hydrolysis of the gamma-glutamyl amide bond of hercynyl-gamma-L-glutamyl-L-cysteine sulfoxide to produce hercynylcysteine sulfoxide, a step in the biosynthesis pathway of ergothioneine.</text>
</comment>
<organism evidence="4 5">
    <name type="scientific">Fodinicola feengrottensis</name>
    <dbReference type="NCBI Taxonomy" id="435914"/>
    <lineage>
        <taxon>Bacteria</taxon>
        <taxon>Bacillati</taxon>
        <taxon>Actinomycetota</taxon>
        <taxon>Actinomycetes</taxon>
        <taxon>Mycobacteriales</taxon>
        <taxon>Fodinicola</taxon>
    </lineage>
</organism>
<reference evidence="4 5" key="1">
    <citation type="journal article" date="2019" name="Int. J. Syst. Evol. Microbiol.">
        <title>The Global Catalogue of Microorganisms (GCM) 10K type strain sequencing project: providing services to taxonomists for standard genome sequencing and annotation.</title>
        <authorList>
            <consortium name="The Broad Institute Genomics Platform"/>
            <consortium name="The Broad Institute Genome Sequencing Center for Infectious Disease"/>
            <person name="Wu L."/>
            <person name="Ma J."/>
        </authorList>
    </citation>
    <scope>NUCLEOTIDE SEQUENCE [LARGE SCALE GENOMIC DNA]</scope>
    <source>
        <strain evidence="4 5">JCM 14718</strain>
    </source>
</reference>
<dbReference type="PROSITE" id="PS51278">
    <property type="entry name" value="GATASE_TYPE_2"/>
    <property type="match status" value="1"/>
</dbReference>
<dbReference type="InterPro" id="IPR032889">
    <property type="entry name" value="EgtC_Actinobacteria"/>
</dbReference>
<evidence type="ECO:0000259" key="3">
    <source>
        <dbReference type="PROSITE" id="PS51278"/>
    </source>
</evidence>
<gene>
    <name evidence="2 4" type="primary">egtC</name>
    <name evidence="4" type="ORF">GCM10009765_38640</name>
</gene>
<evidence type="ECO:0000256" key="1">
    <source>
        <dbReference type="ARBA" id="ARBA00022962"/>
    </source>
</evidence>
<feature type="domain" description="Glutamine amidotransferase type-2" evidence="3">
    <location>
        <begin position="2"/>
        <end position="247"/>
    </location>
</feature>
<dbReference type="InterPro" id="IPR017932">
    <property type="entry name" value="GATase_2_dom"/>
</dbReference>
<dbReference type="NCBIfam" id="TIGR03442">
    <property type="entry name" value="ergothioneine biosynthesis protein EgtC"/>
    <property type="match status" value="1"/>
</dbReference>
<evidence type="ECO:0000313" key="5">
    <source>
        <dbReference type="Proteomes" id="UP001500618"/>
    </source>
</evidence>
<name>A0ABN2HCK3_9ACTN</name>
<accession>A0ABN2HCK3</accession>
<dbReference type="InterPro" id="IPR026869">
    <property type="entry name" value="EgtC-like"/>
</dbReference>
<evidence type="ECO:0000256" key="2">
    <source>
        <dbReference type="HAMAP-Rule" id="MF_02036"/>
    </source>
</evidence>
<dbReference type="PANTHER" id="PTHR43187">
    <property type="entry name" value="GLUTAMINE AMIDOTRANSFERASE DUG3-RELATED"/>
    <property type="match status" value="1"/>
</dbReference>
<keyword evidence="5" id="KW-1185">Reference proteome</keyword>
<keyword evidence="2" id="KW-0378">Hydrolase</keyword>
<dbReference type="RefSeq" id="WP_163571714.1">
    <property type="nucleotide sequence ID" value="NZ_BAAANY010000013.1"/>
</dbReference>
<dbReference type="CDD" id="cd01908">
    <property type="entry name" value="YafJ"/>
    <property type="match status" value="1"/>
</dbReference>
<comment type="pathway">
    <text evidence="2">Amino-acid biosynthesis; ergothioneine biosynthesis.</text>
</comment>
<protein>
    <recommendedName>
        <fullName evidence="2">Gamma-glutamyl-hercynylcysteine sulfoxide hydrolase</fullName>
        <ecNumber evidence="2">3.5.1.118</ecNumber>
    </recommendedName>
    <alternativeName>
        <fullName evidence="2">Gamma-glutamyl hercynylcysteine S-oxide hydrolase</fullName>
    </alternativeName>
</protein>
<sequence>MCRHLAYLGPPVTLSSLLLEPTYGLHRQAWAPRRVLGTATVNVDGFGVGWYGPDGVGRYRRAVPMWTDTSFPSLASSLRSPAVLAAVRSASEGMPVSDGACAPFSSGQWLFSHNGIVHGWPESLEKLASTVRTADLMTLDAPTDAAVLWALVSQRLVSGDSLDFSLATVVNDVRATATGRLNLLLTDGERIAGTRCGESLYYLRGDDFVVVASEPYDDSPQWTEVPDATVVTATTDGVTLRSLDSYS</sequence>
<dbReference type="InterPro" id="IPR029055">
    <property type="entry name" value="Ntn_hydrolases_N"/>
</dbReference>
<dbReference type="EC" id="3.5.1.118" evidence="2"/>
<dbReference type="PANTHER" id="PTHR43187:SF2">
    <property type="entry name" value="GAMMA-GLUTAMYL-HERCYNYLCYSTEINE SULFOXIDE HYDROLASE"/>
    <property type="match status" value="1"/>
</dbReference>
<comment type="caution">
    <text evidence="4">The sequence shown here is derived from an EMBL/GenBank/DDBJ whole genome shotgun (WGS) entry which is preliminary data.</text>
</comment>